<dbReference type="GO" id="GO:0051301">
    <property type="term" value="P:cell division"/>
    <property type="evidence" value="ECO:0007669"/>
    <property type="project" value="UniProtKB-UniRule"/>
</dbReference>
<evidence type="ECO:0000256" key="4">
    <source>
        <dbReference type="ARBA" id="ARBA00022618"/>
    </source>
</evidence>
<evidence type="ECO:0000256" key="9">
    <source>
        <dbReference type="RuleBase" id="RU369076"/>
    </source>
</evidence>
<name>A0A553NT01_TIGCA</name>
<keyword evidence="6 9" id="KW-0995">Kinetochore</keyword>
<dbReference type="PANTHER" id="PTHR15995">
    <property type="entry name" value="PROTEIN ZWILCH HOMOLOG"/>
    <property type="match status" value="1"/>
</dbReference>
<reference evidence="11 12" key="1">
    <citation type="journal article" date="2018" name="Nat. Ecol. Evol.">
        <title>Genomic signatures of mitonuclear coevolution across populations of Tigriopus californicus.</title>
        <authorList>
            <person name="Barreto F.S."/>
            <person name="Watson E.T."/>
            <person name="Lima T.G."/>
            <person name="Willett C.S."/>
            <person name="Edmands S."/>
            <person name="Li W."/>
            <person name="Burton R.S."/>
        </authorList>
    </citation>
    <scope>NUCLEOTIDE SEQUENCE [LARGE SCALE GENOMIC DNA]</scope>
    <source>
        <strain evidence="11 12">San Diego</strain>
    </source>
</reference>
<evidence type="ECO:0000256" key="8">
    <source>
        <dbReference type="ARBA" id="ARBA00023328"/>
    </source>
</evidence>
<comment type="subcellular location">
    <subcellularLocation>
        <location evidence="1 9">Chromosome</location>
        <location evidence="1 9">Centromere</location>
        <location evidence="1 9">Kinetochore</location>
    </subcellularLocation>
</comment>
<dbReference type="EMBL" id="VCGU01000010">
    <property type="protein sequence ID" value="TRY68550.1"/>
    <property type="molecule type" value="Genomic_DNA"/>
</dbReference>
<evidence type="ECO:0000256" key="6">
    <source>
        <dbReference type="ARBA" id="ARBA00022838"/>
    </source>
</evidence>
<dbReference type="GO" id="GO:0007094">
    <property type="term" value="P:mitotic spindle assembly checkpoint signaling"/>
    <property type="evidence" value="ECO:0007669"/>
    <property type="project" value="UniProtKB-UniRule"/>
</dbReference>
<evidence type="ECO:0000256" key="1">
    <source>
        <dbReference type="ARBA" id="ARBA00004629"/>
    </source>
</evidence>
<comment type="subunit">
    <text evidence="9">Component of the RZZ complex.</text>
</comment>
<accession>A0A553NT01</accession>
<dbReference type="Proteomes" id="UP000318571">
    <property type="component" value="Chromosome 1"/>
</dbReference>
<comment type="caution">
    <text evidence="11">The sequence shown here is derived from an EMBL/GenBank/DDBJ whole genome shotgun (WGS) entry which is preliminary data.</text>
</comment>
<dbReference type="InterPro" id="IPR018630">
    <property type="entry name" value="Zwilch"/>
</dbReference>
<protein>
    <recommendedName>
        <fullName evidence="9">Protein zwilch</fullName>
    </recommendedName>
</protein>
<dbReference type="STRING" id="6832.A0A553NT01"/>
<keyword evidence="7 9" id="KW-0131">Cell cycle</keyword>
<keyword evidence="12" id="KW-1185">Reference proteome</keyword>
<keyword evidence="8 9" id="KW-0137">Centromere</keyword>
<dbReference type="AlphaFoldDB" id="A0A553NT01"/>
<evidence type="ECO:0000256" key="3">
    <source>
        <dbReference type="ARBA" id="ARBA00022454"/>
    </source>
</evidence>
<proteinExistence type="inferred from homology"/>
<keyword evidence="5 9" id="KW-0498">Mitosis</keyword>
<evidence type="ECO:0000256" key="5">
    <source>
        <dbReference type="ARBA" id="ARBA00022776"/>
    </source>
</evidence>
<dbReference type="Gene3D" id="1.20.58.730">
    <property type="match status" value="1"/>
</dbReference>
<evidence type="ECO:0000256" key="7">
    <source>
        <dbReference type="ARBA" id="ARBA00023306"/>
    </source>
</evidence>
<gene>
    <name evidence="11" type="ORF">TCAL_11012</name>
</gene>
<sequence>MIYCSILGGRANFEVTDVPELIETFQWESHLDELQIDYDDASQNCVALVFKSKLVTNAKGGGVTMTKPCTPARSKSTRGPNPDLDLTGSPLKCSFTLDEDFDDSYEMSGLRGSSQATPIYVPLSTQVARSILSRVTIKTENDGVMKFPCWVFCDGQDDILYLGSQRHRNHVTVHSIRALEQFSSKESGTSKMSQILNQHHMLAPPSLKTPIKSKARAVFKLSEDFPVDAALTGHEASVCAPSSLAIEATWSKPKAILEKPSPDAMVSLRMNLSPGDERMASFGLWNELSALMGFMTGLNNEGITWMARDESVDLEKQIHDLIESVRNSGPGGQQRGKVSAKLESQDQGDDGDPQLDDVLSTVRSDLDFTDQLWMVLMQVQSLAELSAAFTYIFKTIQQEDLRPFMFSNSKSKTSKLICDLSRDAVQVPDMSGRFPLELLVEMGLEKLQRDYLHTLMSGYLATREDLEPFIAIDANVNGEEKLRNLFALHLALELVVLLQTYLSSSHDCLRVLVQKCLHDLKMRPITSVGEEMRYAMNFQLPSHLVKDQLSKLSPNIWHSYFWSEGDILSARSDALLTIDPPQEWMAIKQTKDLNSESREKEDLTYYFTLNTSITRFLETKHH</sequence>
<dbReference type="Pfam" id="PF09817">
    <property type="entry name" value="Zwilch"/>
    <property type="match status" value="1"/>
</dbReference>
<evidence type="ECO:0000256" key="2">
    <source>
        <dbReference type="ARBA" id="ARBA00009062"/>
    </source>
</evidence>
<feature type="region of interest" description="Disordered" evidence="10">
    <location>
        <begin position="324"/>
        <end position="356"/>
    </location>
</feature>
<comment type="function">
    <text evidence="9">Essential component of the mitotic checkpoint, which prevents cells from prematurely exiting mitosis. Required for the assembly of the dynein-dynactin and MAD1-MAD2 complexes onto kinetochores. Its function related to the spindle assembly machinery is proposed to depend on its association in the mitotic RZZ complex.</text>
</comment>
<keyword evidence="4 9" id="KW-0132">Cell division</keyword>
<organism evidence="11 12">
    <name type="scientific">Tigriopus californicus</name>
    <name type="common">Marine copepod</name>
    <dbReference type="NCBI Taxonomy" id="6832"/>
    <lineage>
        <taxon>Eukaryota</taxon>
        <taxon>Metazoa</taxon>
        <taxon>Ecdysozoa</taxon>
        <taxon>Arthropoda</taxon>
        <taxon>Crustacea</taxon>
        <taxon>Multicrustacea</taxon>
        <taxon>Hexanauplia</taxon>
        <taxon>Copepoda</taxon>
        <taxon>Harpacticoida</taxon>
        <taxon>Harpacticidae</taxon>
        <taxon>Tigriopus</taxon>
    </lineage>
</organism>
<evidence type="ECO:0000313" key="12">
    <source>
        <dbReference type="Proteomes" id="UP000318571"/>
    </source>
</evidence>
<dbReference type="GO" id="GO:0034501">
    <property type="term" value="P:protein localization to kinetochore"/>
    <property type="evidence" value="ECO:0007669"/>
    <property type="project" value="UniProtKB-UniRule"/>
</dbReference>
<dbReference type="PANTHER" id="PTHR15995:SF1">
    <property type="entry name" value="PROTEIN ZWILCH HOMOLOG"/>
    <property type="match status" value="1"/>
</dbReference>
<keyword evidence="3 9" id="KW-0158">Chromosome</keyword>
<evidence type="ECO:0000256" key="10">
    <source>
        <dbReference type="SAM" id="MobiDB-lite"/>
    </source>
</evidence>
<dbReference type="GO" id="GO:1990423">
    <property type="term" value="C:RZZ complex"/>
    <property type="evidence" value="ECO:0007669"/>
    <property type="project" value="UniProtKB-UniRule"/>
</dbReference>
<dbReference type="OMA" id="TDFLWEL"/>
<dbReference type="Gene3D" id="1.10.287.1880">
    <property type="match status" value="1"/>
</dbReference>
<evidence type="ECO:0000313" key="11">
    <source>
        <dbReference type="EMBL" id="TRY68550.1"/>
    </source>
</evidence>
<comment type="similarity">
    <text evidence="2 9">Belongs to the ZWILCH family.</text>
</comment>
<feature type="compositionally biased region" description="Acidic residues" evidence="10">
    <location>
        <begin position="346"/>
        <end position="355"/>
    </location>
</feature>